<dbReference type="CDD" id="cd00077">
    <property type="entry name" value="HDc"/>
    <property type="match status" value="1"/>
</dbReference>
<dbReference type="PANTHER" id="PTHR43155">
    <property type="entry name" value="CYCLIC DI-GMP PHOSPHODIESTERASE PA4108-RELATED"/>
    <property type="match status" value="1"/>
</dbReference>
<gene>
    <name evidence="2" type="ORF">Q5Y73_18475</name>
</gene>
<reference evidence="2 3" key="1">
    <citation type="submission" date="2023-08" db="EMBL/GenBank/DDBJ databases">
        <authorList>
            <person name="Park J.-S."/>
        </authorList>
    </citation>
    <scope>NUCLEOTIDE SEQUENCE [LARGE SCALE GENOMIC DNA]</scope>
    <source>
        <strain evidence="2 3">2205SS18-9</strain>
    </source>
</reference>
<dbReference type="InterPro" id="IPR003607">
    <property type="entry name" value="HD/PDEase_dom"/>
</dbReference>
<dbReference type="EMBL" id="JAVAMP010000011">
    <property type="protein sequence ID" value="MDP5276088.1"/>
    <property type="molecule type" value="Genomic_DNA"/>
</dbReference>
<dbReference type="Gene3D" id="1.10.3210.10">
    <property type="entry name" value="Hypothetical protein af1432"/>
    <property type="match status" value="1"/>
</dbReference>
<comment type="caution">
    <text evidence="2">The sequence shown here is derived from an EMBL/GenBank/DDBJ whole genome shotgun (WGS) entry which is preliminary data.</text>
</comment>
<feature type="domain" description="HD-GYP" evidence="1">
    <location>
        <begin position="111"/>
        <end position="307"/>
    </location>
</feature>
<proteinExistence type="predicted"/>
<evidence type="ECO:0000313" key="3">
    <source>
        <dbReference type="Proteomes" id="UP001231941"/>
    </source>
</evidence>
<protein>
    <submittedName>
        <fullName evidence="2">HD-GYP domain-containing protein</fullName>
        <ecNumber evidence="2">3.1.4.-</ecNumber>
    </submittedName>
</protein>
<dbReference type="Pfam" id="PF13487">
    <property type="entry name" value="HD_5"/>
    <property type="match status" value="1"/>
</dbReference>
<sequence>MKRVSISNINNGDQLVEDVKTELGGTLFNKGITLGHREVEILKAFLIRNVVVGAEQKEDDQQNEKEERKIINTDLMYAYEELASFIKKVFLNATLDKLPLLEIRTNLESVISLIDQYDILTFDPPVSDLKDYCIQKCIKVSMTAYLIAKWIHLPQKDWVQVALAGLLHDIGNTKVDSEILQKAGKLSSEELKEVRRHTIYGYNMLKEVTGINDGVKLAALQHHERCDGSGYPLGSDKNQIHLYAKIVAVADVFHAMTSSRNYKEKSSPFVVLEEIQEQSFGKLEPSIVHTFIKKMTEFQSGNIVKLNNNMIGEIVFYDQNNPTRPWVNVGGEIINLDQERHLYIEEFLKKQI</sequence>
<keyword evidence="3" id="KW-1185">Reference proteome</keyword>
<dbReference type="SUPFAM" id="SSF109604">
    <property type="entry name" value="HD-domain/PDEase-like"/>
    <property type="match status" value="1"/>
</dbReference>
<keyword evidence="2" id="KW-0378">Hydrolase</keyword>
<organism evidence="2 3">
    <name type="scientific">Chengkuizengella axinellae</name>
    <dbReference type="NCBI Taxonomy" id="3064388"/>
    <lineage>
        <taxon>Bacteria</taxon>
        <taxon>Bacillati</taxon>
        <taxon>Bacillota</taxon>
        <taxon>Bacilli</taxon>
        <taxon>Bacillales</taxon>
        <taxon>Paenibacillaceae</taxon>
        <taxon>Chengkuizengella</taxon>
    </lineage>
</organism>
<dbReference type="Proteomes" id="UP001231941">
    <property type="component" value="Unassembled WGS sequence"/>
</dbReference>
<evidence type="ECO:0000259" key="1">
    <source>
        <dbReference type="PROSITE" id="PS51832"/>
    </source>
</evidence>
<dbReference type="InterPro" id="IPR037522">
    <property type="entry name" value="HD_GYP_dom"/>
</dbReference>
<dbReference type="EC" id="3.1.4.-" evidence="2"/>
<evidence type="ECO:0000313" key="2">
    <source>
        <dbReference type="EMBL" id="MDP5276088.1"/>
    </source>
</evidence>
<dbReference type="GO" id="GO:0016787">
    <property type="term" value="F:hydrolase activity"/>
    <property type="evidence" value="ECO:0007669"/>
    <property type="project" value="UniProtKB-KW"/>
</dbReference>
<dbReference type="PROSITE" id="PS51832">
    <property type="entry name" value="HD_GYP"/>
    <property type="match status" value="1"/>
</dbReference>
<dbReference type="SMART" id="SM00471">
    <property type="entry name" value="HDc"/>
    <property type="match status" value="1"/>
</dbReference>
<dbReference type="PANTHER" id="PTHR43155:SF2">
    <property type="entry name" value="CYCLIC DI-GMP PHOSPHODIESTERASE PA4108"/>
    <property type="match status" value="1"/>
</dbReference>
<dbReference type="RefSeq" id="WP_305993391.1">
    <property type="nucleotide sequence ID" value="NZ_JAVAMP010000011.1"/>
</dbReference>
<name>A0ABT9J3M3_9BACL</name>
<accession>A0ABT9J3M3</accession>